<dbReference type="Proteomes" id="UP000034727">
    <property type="component" value="Unassembled WGS sequence"/>
</dbReference>
<sequence>MRIIISKTRILAIPFLLAVTMFFLRGVPASAESNAAQKALEGIKESVDTLVNAKDENNPNEMAFRVEALKKVIDFSEVETKELKVKLFSSFEEPHASGTIEMWQDSVISRLNDALTRYETEKKSIEDIGENATKDDIKQKAEGLKAWRDETYMPLANEVNDFLMVHKQKKSIETANARLEKIRGDVSKLEKAFSVKKVEPLASKLNQANEILSEASALAEEASSAFKNNYLLVFENNNENNSSSTQAGDEINTEAKENNQNSTTTITDSEEVAASLDAPQNVSSSTEAEIKLQPSIKDLVRESLAKVKEAYQIFIEMSGFVRKLF</sequence>
<accession>A0A0G1R4B7</accession>
<name>A0A0G1R4B7_9BACT</name>
<protein>
    <submittedName>
        <fullName evidence="3">Uncharacterized protein</fullName>
    </submittedName>
</protein>
<evidence type="ECO:0000313" key="4">
    <source>
        <dbReference type="Proteomes" id="UP000034727"/>
    </source>
</evidence>
<feature type="region of interest" description="Disordered" evidence="2">
    <location>
        <begin position="254"/>
        <end position="288"/>
    </location>
</feature>
<feature type="compositionally biased region" description="Polar residues" evidence="2">
    <location>
        <begin position="278"/>
        <end position="287"/>
    </location>
</feature>
<proteinExistence type="predicted"/>
<evidence type="ECO:0000256" key="1">
    <source>
        <dbReference type="SAM" id="Coils"/>
    </source>
</evidence>
<organism evidence="3 4">
    <name type="scientific">Candidatus Jorgensenbacteria bacterium GW2011_GWA2_45_9</name>
    <dbReference type="NCBI Taxonomy" id="1618663"/>
    <lineage>
        <taxon>Bacteria</taxon>
        <taxon>Candidatus Joergenseniibacteriota</taxon>
    </lineage>
</organism>
<evidence type="ECO:0000256" key="2">
    <source>
        <dbReference type="SAM" id="MobiDB-lite"/>
    </source>
</evidence>
<dbReference type="AlphaFoldDB" id="A0A0G1R4B7"/>
<comment type="caution">
    <text evidence="3">The sequence shown here is derived from an EMBL/GenBank/DDBJ whole genome shotgun (WGS) entry which is preliminary data.</text>
</comment>
<evidence type="ECO:0000313" key="3">
    <source>
        <dbReference type="EMBL" id="KKU15695.1"/>
    </source>
</evidence>
<dbReference type="EMBL" id="LCLJ01000004">
    <property type="protein sequence ID" value="KKU15695.1"/>
    <property type="molecule type" value="Genomic_DNA"/>
</dbReference>
<reference evidence="3 4" key="1">
    <citation type="journal article" date="2015" name="Nature">
        <title>rRNA introns, odd ribosomes, and small enigmatic genomes across a large radiation of phyla.</title>
        <authorList>
            <person name="Brown C.T."/>
            <person name="Hug L.A."/>
            <person name="Thomas B.C."/>
            <person name="Sharon I."/>
            <person name="Castelle C.J."/>
            <person name="Singh A."/>
            <person name="Wilkins M.J."/>
            <person name="Williams K.H."/>
            <person name="Banfield J.F."/>
        </authorList>
    </citation>
    <scope>NUCLEOTIDE SEQUENCE [LARGE SCALE GENOMIC DNA]</scope>
</reference>
<feature type="coiled-coil region" evidence="1">
    <location>
        <begin position="172"/>
        <end position="225"/>
    </location>
</feature>
<keyword evidence="1" id="KW-0175">Coiled coil</keyword>
<feature type="compositionally biased region" description="Polar residues" evidence="2">
    <location>
        <begin position="258"/>
        <end position="267"/>
    </location>
</feature>
<gene>
    <name evidence="3" type="ORF">UX22_C0004G0016</name>
</gene>